<name>A0ABX6C3V2_9CHLR</name>
<dbReference type="SMART" id="SM00418">
    <property type="entry name" value="HTH_ARSR"/>
    <property type="match status" value="1"/>
</dbReference>
<dbReference type="InterPro" id="IPR036388">
    <property type="entry name" value="WH-like_DNA-bd_sf"/>
</dbReference>
<dbReference type="Pfam" id="PF01022">
    <property type="entry name" value="HTH_5"/>
    <property type="match status" value="1"/>
</dbReference>
<dbReference type="PANTHER" id="PTHR33154:SF15">
    <property type="entry name" value="REGULATORY PROTEIN ARSR"/>
    <property type="match status" value="1"/>
</dbReference>
<evidence type="ECO:0000259" key="4">
    <source>
        <dbReference type="PROSITE" id="PS50987"/>
    </source>
</evidence>
<reference evidence="5 6" key="1">
    <citation type="submission" date="2019-10" db="EMBL/GenBank/DDBJ databases">
        <title>Thermopilla bonchosmolovskayae gen. nov., sp. nov., a moderately thermophilic Chloroflexi bacterium from a Chukotka hot spring (Arctic, Russia), representing a novel classis Thermopillaia, which include previously uncultivated lineage OLB14.</title>
        <authorList>
            <person name="Kochetkova T.V."/>
            <person name="Zayulina K.S."/>
            <person name="Zhigarkov V.S."/>
            <person name="Minaev N.V."/>
            <person name="Novikov A."/>
            <person name="Toshchakov S.V."/>
            <person name="Elcheninov A.G."/>
            <person name="Kublanov I.V."/>
        </authorList>
    </citation>
    <scope>NUCLEOTIDE SEQUENCE [LARGE SCALE GENOMIC DNA]</scope>
    <source>
        <strain evidence="5 6">3753O</strain>
    </source>
</reference>
<feature type="domain" description="HTH arsR-type" evidence="4">
    <location>
        <begin position="7"/>
        <end position="100"/>
    </location>
</feature>
<dbReference type="RefSeq" id="WP_158067026.1">
    <property type="nucleotide sequence ID" value="NZ_CP042829.1"/>
</dbReference>
<evidence type="ECO:0000313" key="5">
    <source>
        <dbReference type="EMBL" id="QFG03111.1"/>
    </source>
</evidence>
<sequence>MKAIPTLSTDEERAAAIFRALGNPARVAIVSELARRAACVSDLVAALPLAQSTVSQHLKVLKEAGIVRGEIEGPGACYCLDPEAIRWIAKFCYDLCCPPGAGEPACS</sequence>
<proteinExistence type="predicted"/>
<dbReference type="InterPro" id="IPR001845">
    <property type="entry name" value="HTH_ArsR_DNA-bd_dom"/>
</dbReference>
<evidence type="ECO:0000256" key="2">
    <source>
        <dbReference type="ARBA" id="ARBA00023125"/>
    </source>
</evidence>
<dbReference type="SUPFAM" id="SSF46785">
    <property type="entry name" value="Winged helix' DNA-binding domain"/>
    <property type="match status" value="1"/>
</dbReference>
<evidence type="ECO:0000256" key="3">
    <source>
        <dbReference type="ARBA" id="ARBA00023163"/>
    </source>
</evidence>
<dbReference type="PRINTS" id="PR00778">
    <property type="entry name" value="HTHARSR"/>
</dbReference>
<dbReference type="InterPro" id="IPR036390">
    <property type="entry name" value="WH_DNA-bd_sf"/>
</dbReference>
<evidence type="ECO:0000313" key="6">
    <source>
        <dbReference type="Proteomes" id="UP000326331"/>
    </source>
</evidence>
<dbReference type="CDD" id="cd00090">
    <property type="entry name" value="HTH_ARSR"/>
    <property type="match status" value="1"/>
</dbReference>
<organism evidence="5 6">
    <name type="scientific">Tepidiforma bonchosmolovskayae</name>
    <dbReference type="NCBI Taxonomy" id="2601677"/>
    <lineage>
        <taxon>Bacteria</taxon>
        <taxon>Bacillati</taxon>
        <taxon>Chloroflexota</taxon>
        <taxon>Tepidiformia</taxon>
        <taxon>Tepidiformales</taxon>
        <taxon>Tepidiformaceae</taxon>
        <taxon>Tepidiforma</taxon>
    </lineage>
</organism>
<dbReference type="InterPro" id="IPR011991">
    <property type="entry name" value="ArsR-like_HTH"/>
</dbReference>
<evidence type="ECO:0000256" key="1">
    <source>
        <dbReference type="ARBA" id="ARBA00023015"/>
    </source>
</evidence>
<dbReference type="PANTHER" id="PTHR33154">
    <property type="entry name" value="TRANSCRIPTIONAL REGULATOR, ARSR FAMILY"/>
    <property type="match status" value="1"/>
</dbReference>
<protein>
    <submittedName>
        <fullName evidence="5">Winged helix-turn-helix transcriptional regulator</fullName>
    </submittedName>
</protein>
<accession>A0ABX6C3V2</accession>
<keyword evidence="3" id="KW-0804">Transcription</keyword>
<keyword evidence="1" id="KW-0805">Transcription regulation</keyword>
<keyword evidence="6" id="KW-1185">Reference proteome</keyword>
<dbReference type="InterPro" id="IPR051081">
    <property type="entry name" value="HTH_MetalResp_TranReg"/>
</dbReference>
<dbReference type="EMBL" id="CP042829">
    <property type="protein sequence ID" value="QFG03111.1"/>
    <property type="molecule type" value="Genomic_DNA"/>
</dbReference>
<dbReference type="Proteomes" id="UP000326331">
    <property type="component" value="Chromosome"/>
</dbReference>
<dbReference type="NCBIfam" id="NF033788">
    <property type="entry name" value="HTH_metalloreg"/>
    <property type="match status" value="1"/>
</dbReference>
<gene>
    <name evidence="5" type="ORF">Tbon_07315</name>
</gene>
<dbReference type="PROSITE" id="PS50987">
    <property type="entry name" value="HTH_ARSR_2"/>
    <property type="match status" value="1"/>
</dbReference>
<dbReference type="Gene3D" id="1.10.10.10">
    <property type="entry name" value="Winged helix-like DNA-binding domain superfamily/Winged helix DNA-binding domain"/>
    <property type="match status" value="1"/>
</dbReference>
<keyword evidence="2" id="KW-0238">DNA-binding</keyword>